<comment type="caution">
    <text evidence="6">The sequence shown here is derived from an EMBL/GenBank/DDBJ whole genome shotgun (WGS) entry which is preliminary data.</text>
</comment>
<evidence type="ECO:0000256" key="1">
    <source>
        <dbReference type="ARBA" id="ARBA00009437"/>
    </source>
</evidence>
<feature type="domain" description="HTH lysR-type" evidence="5">
    <location>
        <begin position="1"/>
        <end position="58"/>
    </location>
</feature>
<dbReference type="EMBL" id="LVVY01000151">
    <property type="protein sequence ID" value="OAM72984.1"/>
    <property type="molecule type" value="Genomic_DNA"/>
</dbReference>
<dbReference type="InterPro" id="IPR036388">
    <property type="entry name" value="WH-like_DNA-bd_sf"/>
</dbReference>
<organism evidence="6 7">
    <name type="scientific">Devosia elaeis</name>
    <dbReference type="NCBI Taxonomy" id="1770058"/>
    <lineage>
        <taxon>Bacteria</taxon>
        <taxon>Pseudomonadati</taxon>
        <taxon>Pseudomonadota</taxon>
        <taxon>Alphaproteobacteria</taxon>
        <taxon>Hyphomicrobiales</taxon>
        <taxon>Devosiaceae</taxon>
        <taxon>Devosia</taxon>
    </lineage>
</organism>
<proteinExistence type="inferred from homology"/>
<evidence type="ECO:0000256" key="3">
    <source>
        <dbReference type="ARBA" id="ARBA00023125"/>
    </source>
</evidence>
<dbReference type="Gene3D" id="3.40.190.290">
    <property type="match status" value="1"/>
</dbReference>
<dbReference type="PROSITE" id="PS50931">
    <property type="entry name" value="HTH_LYSR"/>
    <property type="match status" value="1"/>
</dbReference>
<evidence type="ECO:0000256" key="2">
    <source>
        <dbReference type="ARBA" id="ARBA00023015"/>
    </source>
</evidence>
<dbReference type="InterPro" id="IPR005119">
    <property type="entry name" value="LysR_subst-bd"/>
</dbReference>
<dbReference type="SUPFAM" id="SSF46785">
    <property type="entry name" value="Winged helix' DNA-binding domain"/>
    <property type="match status" value="1"/>
</dbReference>
<keyword evidence="2" id="KW-0805">Transcription regulation</keyword>
<comment type="similarity">
    <text evidence="1">Belongs to the LysR transcriptional regulatory family.</text>
</comment>
<evidence type="ECO:0000259" key="5">
    <source>
        <dbReference type="PROSITE" id="PS50931"/>
    </source>
</evidence>
<keyword evidence="7" id="KW-1185">Reference proteome</keyword>
<dbReference type="PANTHER" id="PTHR30427:SF1">
    <property type="entry name" value="TRANSCRIPTIONAL ACTIVATOR PROTEIN LYSR"/>
    <property type="match status" value="1"/>
</dbReference>
<gene>
    <name evidence="6" type="ORF">A3840_18855</name>
</gene>
<sequence length="295" mass="32558">MNLRQLRLIQSLMQGHSLNVTARNIGISQPAATNLLRQVEHEFSLQLFVREKGRLVPTDEAVRLVPEISRVLEGVSLIQETVRELRDASEGSITLAATPTVSEALLPQSLSAFAARYPRTPIWVQVMAKRQVLTAVESGRVDLALVNAPFELPWLTATKLVDARVACYLPEGHPLAEKQEVRVEDVLRYPIISHLHSSIMNEFFAGIEEMDMIERAITISINHTATALKLVQEGAGIALTDPLGRCPLGVVRRRVVPEIEISPHLVMRKQITLTPQLRTLSGLLTEVAAAIDIGS</sequence>
<dbReference type="AlphaFoldDB" id="A0A178HLU2"/>
<dbReference type="GO" id="GO:0043565">
    <property type="term" value="F:sequence-specific DNA binding"/>
    <property type="evidence" value="ECO:0007669"/>
    <property type="project" value="TreeGrafter"/>
</dbReference>
<reference evidence="6 7" key="1">
    <citation type="submission" date="2016-03" db="EMBL/GenBank/DDBJ databases">
        <title>Genome sequencing of Devosia sp. S37.</title>
        <authorList>
            <person name="Mohd Nor M."/>
        </authorList>
    </citation>
    <scope>NUCLEOTIDE SEQUENCE [LARGE SCALE GENOMIC DNA]</scope>
    <source>
        <strain evidence="6 7">S37</strain>
    </source>
</reference>
<name>A0A178HLU2_9HYPH</name>
<dbReference type="Pfam" id="PF00126">
    <property type="entry name" value="HTH_1"/>
    <property type="match status" value="1"/>
</dbReference>
<evidence type="ECO:0000313" key="6">
    <source>
        <dbReference type="EMBL" id="OAM72984.1"/>
    </source>
</evidence>
<dbReference type="InterPro" id="IPR036390">
    <property type="entry name" value="WH_DNA-bd_sf"/>
</dbReference>
<evidence type="ECO:0000256" key="4">
    <source>
        <dbReference type="ARBA" id="ARBA00023163"/>
    </source>
</evidence>
<accession>A0A178HLU2</accession>
<dbReference type="GO" id="GO:0010628">
    <property type="term" value="P:positive regulation of gene expression"/>
    <property type="evidence" value="ECO:0007669"/>
    <property type="project" value="TreeGrafter"/>
</dbReference>
<keyword evidence="4" id="KW-0804">Transcription</keyword>
<dbReference type="Proteomes" id="UP000078389">
    <property type="component" value="Unassembled WGS sequence"/>
</dbReference>
<dbReference type="RefSeq" id="WP_067460792.1">
    <property type="nucleotide sequence ID" value="NZ_LVVY01000151.1"/>
</dbReference>
<dbReference type="GO" id="GO:0003700">
    <property type="term" value="F:DNA-binding transcription factor activity"/>
    <property type="evidence" value="ECO:0007669"/>
    <property type="project" value="InterPro"/>
</dbReference>
<dbReference type="SUPFAM" id="SSF53850">
    <property type="entry name" value="Periplasmic binding protein-like II"/>
    <property type="match status" value="1"/>
</dbReference>
<dbReference type="PANTHER" id="PTHR30427">
    <property type="entry name" value="TRANSCRIPTIONAL ACTIVATOR PROTEIN LYSR"/>
    <property type="match status" value="1"/>
</dbReference>
<protein>
    <recommendedName>
        <fullName evidence="5">HTH lysR-type domain-containing protein</fullName>
    </recommendedName>
</protein>
<dbReference type="Gene3D" id="1.10.10.10">
    <property type="entry name" value="Winged helix-like DNA-binding domain superfamily/Winged helix DNA-binding domain"/>
    <property type="match status" value="1"/>
</dbReference>
<dbReference type="InterPro" id="IPR000847">
    <property type="entry name" value="LysR_HTH_N"/>
</dbReference>
<keyword evidence="3" id="KW-0238">DNA-binding</keyword>
<dbReference type="OrthoDB" id="5297263at2"/>
<dbReference type="Pfam" id="PF03466">
    <property type="entry name" value="LysR_substrate"/>
    <property type="match status" value="1"/>
</dbReference>
<evidence type="ECO:0000313" key="7">
    <source>
        <dbReference type="Proteomes" id="UP000078389"/>
    </source>
</evidence>
<dbReference type="STRING" id="1770058.A3840_18855"/>